<evidence type="ECO:0000256" key="1">
    <source>
        <dbReference type="SAM" id="Phobius"/>
    </source>
</evidence>
<reference evidence="2" key="2">
    <citation type="submission" date="2014-03" db="EMBL/GenBank/DDBJ databases">
        <title>The whipworm genome and dual-species transcriptomics of an intimate host-pathogen interaction.</title>
        <authorList>
            <person name="Foth B.J."/>
            <person name="Tsai I.J."/>
            <person name="Reid A.J."/>
            <person name="Bancroft A.J."/>
            <person name="Nichol S."/>
            <person name="Tracey A."/>
            <person name="Holroyd N."/>
            <person name="Cotton J.A."/>
            <person name="Stanley E.J."/>
            <person name="Zarowiecki M."/>
            <person name="Liu J.Z."/>
            <person name="Huckvale T."/>
            <person name="Cooper P.J."/>
            <person name="Grencis R.K."/>
            <person name="Berriman M."/>
        </authorList>
    </citation>
    <scope>NUCLEOTIDE SEQUENCE [LARGE SCALE GENOMIC DNA]</scope>
</reference>
<dbReference type="OrthoDB" id="5971907at2759"/>
<reference evidence="2" key="1">
    <citation type="submission" date="2014-01" db="EMBL/GenBank/DDBJ databases">
        <authorList>
            <person name="Aslett M."/>
        </authorList>
    </citation>
    <scope>NUCLEOTIDE SEQUENCE</scope>
</reference>
<sequence>MLELVKFRRLALLFMLFVFVLAVVLIMENFHFLNEEGKIQFKSKQAVGGTAQTRSESCWEKETFDILMPCTPCSDFDKIALAKTCGPTSRYYEKVNCSKSGVVYRSCYPNRNQATSYVLLWFLSLISSLIFSFLVKRRSDYLYERLQSRIRKQFEVNSPVENLRVNSGESIPFSSQ</sequence>
<dbReference type="PANTHER" id="PTHR13041">
    <property type="entry name" value="JTB PROTEIN-RELATED"/>
    <property type="match status" value="1"/>
</dbReference>
<feature type="transmembrane region" description="Helical" evidence="1">
    <location>
        <begin position="12"/>
        <end position="33"/>
    </location>
</feature>
<keyword evidence="1" id="KW-0472">Membrane</keyword>
<proteinExistence type="predicted"/>
<name>A0A077Z9F6_TRITR</name>
<dbReference type="Pfam" id="PF05439">
    <property type="entry name" value="JTB"/>
    <property type="match status" value="1"/>
</dbReference>
<keyword evidence="1" id="KW-0812">Transmembrane</keyword>
<evidence type="ECO:0000313" key="2">
    <source>
        <dbReference type="EMBL" id="CDW56409.1"/>
    </source>
</evidence>
<dbReference type="InterPro" id="IPR008657">
    <property type="entry name" value="JTB"/>
</dbReference>
<accession>A0A077Z9F6</accession>
<keyword evidence="3" id="KW-1185">Reference proteome</keyword>
<keyword evidence="1" id="KW-1133">Transmembrane helix</keyword>
<dbReference type="Gene3D" id="3.30.720.220">
    <property type="match status" value="1"/>
</dbReference>
<gene>
    <name evidence="2" type="ORF">TTRE_0000468801</name>
</gene>
<dbReference type="GO" id="GO:0030496">
    <property type="term" value="C:midbody"/>
    <property type="evidence" value="ECO:0007669"/>
    <property type="project" value="TreeGrafter"/>
</dbReference>
<dbReference type="GO" id="GO:0005813">
    <property type="term" value="C:centrosome"/>
    <property type="evidence" value="ECO:0007669"/>
    <property type="project" value="TreeGrafter"/>
</dbReference>
<evidence type="ECO:0000313" key="3">
    <source>
        <dbReference type="Proteomes" id="UP000030665"/>
    </source>
</evidence>
<dbReference type="GO" id="GO:0016020">
    <property type="term" value="C:membrane"/>
    <property type="evidence" value="ECO:0007669"/>
    <property type="project" value="InterPro"/>
</dbReference>
<dbReference type="Proteomes" id="UP000030665">
    <property type="component" value="Unassembled WGS sequence"/>
</dbReference>
<dbReference type="EMBL" id="HG806036">
    <property type="protein sequence ID" value="CDW56409.1"/>
    <property type="molecule type" value="Genomic_DNA"/>
</dbReference>
<dbReference type="PANTHER" id="PTHR13041:SF3">
    <property type="entry name" value="PROTEIN JTB"/>
    <property type="match status" value="1"/>
</dbReference>
<dbReference type="GO" id="GO:0005737">
    <property type="term" value="C:cytoplasm"/>
    <property type="evidence" value="ECO:0007669"/>
    <property type="project" value="TreeGrafter"/>
</dbReference>
<feature type="transmembrane region" description="Helical" evidence="1">
    <location>
        <begin position="114"/>
        <end position="135"/>
    </location>
</feature>
<dbReference type="GO" id="GO:0005819">
    <property type="term" value="C:spindle"/>
    <property type="evidence" value="ECO:0007669"/>
    <property type="project" value="TreeGrafter"/>
</dbReference>
<dbReference type="GO" id="GO:0000281">
    <property type="term" value="P:mitotic cytokinesis"/>
    <property type="evidence" value="ECO:0007669"/>
    <property type="project" value="TreeGrafter"/>
</dbReference>
<protein>
    <submittedName>
        <fullName evidence="2">JTB domain containing protein</fullName>
    </submittedName>
</protein>
<dbReference type="AlphaFoldDB" id="A0A077Z9F6"/>
<organism evidence="2 3">
    <name type="scientific">Trichuris trichiura</name>
    <name type="common">Whipworm</name>
    <name type="synonym">Trichocephalus trichiurus</name>
    <dbReference type="NCBI Taxonomy" id="36087"/>
    <lineage>
        <taxon>Eukaryota</taxon>
        <taxon>Metazoa</taxon>
        <taxon>Ecdysozoa</taxon>
        <taxon>Nematoda</taxon>
        <taxon>Enoplea</taxon>
        <taxon>Dorylaimia</taxon>
        <taxon>Trichinellida</taxon>
        <taxon>Trichuridae</taxon>
        <taxon>Trichuris</taxon>
    </lineage>
</organism>